<dbReference type="SUPFAM" id="SSF53756">
    <property type="entry name" value="UDP-Glycosyltransferase/glycogen phosphorylase"/>
    <property type="match status" value="1"/>
</dbReference>
<organism evidence="4 5">
    <name type="scientific">Candidatus Gottesmanbacteria bacterium RBG_13_45_10</name>
    <dbReference type="NCBI Taxonomy" id="1798370"/>
    <lineage>
        <taxon>Bacteria</taxon>
        <taxon>Candidatus Gottesmaniibacteriota</taxon>
    </lineage>
</organism>
<dbReference type="CDD" id="cd03809">
    <property type="entry name" value="GT4_MtfB-like"/>
    <property type="match status" value="1"/>
</dbReference>
<evidence type="ECO:0000313" key="4">
    <source>
        <dbReference type="EMBL" id="OGG11075.1"/>
    </source>
</evidence>
<dbReference type="EMBL" id="MFIZ01000037">
    <property type="protein sequence ID" value="OGG11075.1"/>
    <property type="molecule type" value="Genomic_DNA"/>
</dbReference>
<evidence type="ECO:0000259" key="2">
    <source>
        <dbReference type="Pfam" id="PF00534"/>
    </source>
</evidence>
<accession>A0A1F5ZFF8</accession>
<dbReference type="AlphaFoldDB" id="A0A1F5ZFF8"/>
<dbReference type="Gene3D" id="3.40.50.2000">
    <property type="entry name" value="Glycogen Phosphorylase B"/>
    <property type="match status" value="2"/>
</dbReference>
<keyword evidence="1" id="KW-0808">Transferase</keyword>
<feature type="domain" description="Glycosyltransferase subfamily 4-like N-terminal" evidence="3">
    <location>
        <begin position="112"/>
        <end position="171"/>
    </location>
</feature>
<evidence type="ECO:0008006" key="6">
    <source>
        <dbReference type="Google" id="ProtNLM"/>
    </source>
</evidence>
<dbReference type="PANTHER" id="PTHR46401">
    <property type="entry name" value="GLYCOSYLTRANSFERASE WBBK-RELATED"/>
    <property type="match status" value="1"/>
</dbReference>
<feature type="domain" description="Glycosyl transferase family 1" evidence="2">
    <location>
        <begin position="175"/>
        <end position="337"/>
    </location>
</feature>
<comment type="caution">
    <text evidence="4">The sequence shown here is derived from an EMBL/GenBank/DDBJ whole genome shotgun (WGS) entry which is preliminary data.</text>
</comment>
<dbReference type="GO" id="GO:0009103">
    <property type="term" value="P:lipopolysaccharide biosynthetic process"/>
    <property type="evidence" value="ECO:0007669"/>
    <property type="project" value="TreeGrafter"/>
</dbReference>
<dbReference type="InterPro" id="IPR028098">
    <property type="entry name" value="Glyco_trans_4-like_N"/>
</dbReference>
<evidence type="ECO:0000256" key="1">
    <source>
        <dbReference type="ARBA" id="ARBA00022679"/>
    </source>
</evidence>
<dbReference type="Proteomes" id="UP000177268">
    <property type="component" value="Unassembled WGS sequence"/>
</dbReference>
<evidence type="ECO:0000313" key="5">
    <source>
        <dbReference type="Proteomes" id="UP000177268"/>
    </source>
</evidence>
<dbReference type="InterPro" id="IPR001296">
    <property type="entry name" value="Glyco_trans_1"/>
</dbReference>
<dbReference type="Pfam" id="PF00534">
    <property type="entry name" value="Glycos_transf_1"/>
    <property type="match status" value="1"/>
</dbReference>
<dbReference type="PANTHER" id="PTHR46401:SF2">
    <property type="entry name" value="GLYCOSYLTRANSFERASE WBBK-RELATED"/>
    <property type="match status" value="1"/>
</dbReference>
<gene>
    <name evidence="4" type="ORF">A2Z00_01685</name>
</gene>
<name>A0A1F5ZFF8_9BACT</name>
<proteinExistence type="predicted"/>
<evidence type="ECO:0000259" key="3">
    <source>
        <dbReference type="Pfam" id="PF13439"/>
    </source>
</evidence>
<dbReference type="GO" id="GO:0016757">
    <property type="term" value="F:glycosyltransferase activity"/>
    <property type="evidence" value="ECO:0007669"/>
    <property type="project" value="InterPro"/>
</dbReference>
<dbReference type="Pfam" id="PF13439">
    <property type="entry name" value="Glyco_transf_4"/>
    <property type="match status" value="1"/>
</dbReference>
<sequence>MKIGVDAGALSIRDNRLKVGVYRVTYNLLRQLGALDKDNIYYLYSFTRIDQQLMDAFGPRMIDKVLHPTVGWFSVRLPLEMQVHPVDVFLGLSQALPKTTAHKIGFVYDIGFLHTPKSYPGSYEKLKKQTADLVARSDRIVTISHAVSDDLKKRYHVDESKITVAYPGVDSAFSHRGKRFVGKKPYFLFVGALKPGKNVPTILRAFALFCKMQKKPYDLFLIGGDFWRDREIDETIARYHLEHSVRQLGFVPDSELATYYRGATALVSPSLHEGFCLPVVEAFASGCPVIGSTASAMPEIIGNAGLLVDPHSMDEIAGAMEQLASDENLRTTFSQKGIIRSRAYSWKKFGEAVLRTIRDGSKN</sequence>
<reference evidence="4 5" key="1">
    <citation type="journal article" date="2016" name="Nat. Commun.">
        <title>Thousands of microbial genomes shed light on interconnected biogeochemical processes in an aquifer system.</title>
        <authorList>
            <person name="Anantharaman K."/>
            <person name="Brown C.T."/>
            <person name="Hug L.A."/>
            <person name="Sharon I."/>
            <person name="Castelle C.J."/>
            <person name="Probst A.J."/>
            <person name="Thomas B.C."/>
            <person name="Singh A."/>
            <person name="Wilkins M.J."/>
            <person name="Karaoz U."/>
            <person name="Brodie E.L."/>
            <person name="Williams K.H."/>
            <person name="Hubbard S.S."/>
            <person name="Banfield J.F."/>
        </authorList>
    </citation>
    <scope>NUCLEOTIDE SEQUENCE [LARGE SCALE GENOMIC DNA]</scope>
</reference>
<protein>
    <recommendedName>
        <fullName evidence="6">Glycosyl transferase family 1 domain-containing protein</fullName>
    </recommendedName>
</protein>
<dbReference type="STRING" id="1798370.A2Z00_01685"/>